<evidence type="ECO:0008006" key="2">
    <source>
        <dbReference type="Google" id="ProtNLM"/>
    </source>
</evidence>
<dbReference type="Gene3D" id="3.40.1350.10">
    <property type="match status" value="1"/>
</dbReference>
<dbReference type="InterPro" id="IPR011856">
    <property type="entry name" value="tRNA_endonuc-like_dom_sf"/>
</dbReference>
<dbReference type="GO" id="GO:0003676">
    <property type="term" value="F:nucleic acid binding"/>
    <property type="evidence" value="ECO:0007669"/>
    <property type="project" value="InterPro"/>
</dbReference>
<dbReference type="EMBL" id="BART01007630">
    <property type="protein sequence ID" value="GAG60790.1"/>
    <property type="molecule type" value="Genomic_DNA"/>
</dbReference>
<gene>
    <name evidence="1" type="ORF">S01H4_17337</name>
</gene>
<accession>X0YX42</accession>
<name>X0YX42_9ZZZZ</name>
<comment type="caution">
    <text evidence="1">The sequence shown here is derived from an EMBL/GenBank/DDBJ whole genome shotgun (WGS) entry which is preliminary data.</text>
</comment>
<proteinExistence type="predicted"/>
<reference evidence="1" key="1">
    <citation type="journal article" date="2014" name="Front. Microbiol.">
        <title>High frequency of phylogenetically diverse reductive dehalogenase-homologous genes in deep subseafloor sedimentary metagenomes.</title>
        <authorList>
            <person name="Kawai M."/>
            <person name="Futagami T."/>
            <person name="Toyoda A."/>
            <person name="Takaki Y."/>
            <person name="Nishi S."/>
            <person name="Hori S."/>
            <person name="Arai W."/>
            <person name="Tsubouchi T."/>
            <person name="Morono Y."/>
            <person name="Uchiyama I."/>
            <person name="Ito T."/>
            <person name="Fujiyama A."/>
            <person name="Inagaki F."/>
            <person name="Takami H."/>
        </authorList>
    </citation>
    <scope>NUCLEOTIDE SEQUENCE</scope>
    <source>
        <strain evidence="1">Expedition CK06-06</strain>
    </source>
</reference>
<evidence type="ECO:0000313" key="1">
    <source>
        <dbReference type="EMBL" id="GAG60790.1"/>
    </source>
</evidence>
<protein>
    <recommendedName>
        <fullName evidence="2">PD(D/E)XK endonuclease domain-containing protein</fullName>
    </recommendedName>
</protein>
<sequence length="141" mass="16272">MTNKSKKRKEGDANLASEFYVACQLYRLGYTATITLGHTKEIDLVVVHPNGKTITIDVKGLKNTTNWPLTPKLKSKDHFYILVNYRGKFRNLSFDPEVFVIPSLEIDNLLSSWTGKPNVKCVEYRNIKNSKYKDAWELLFK</sequence>
<organism evidence="1">
    <name type="scientific">marine sediment metagenome</name>
    <dbReference type="NCBI Taxonomy" id="412755"/>
    <lineage>
        <taxon>unclassified sequences</taxon>
        <taxon>metagenomes</taxon>
        <taxon>ecological metagenomes</taxon>
    </lineage>
</organism>
<dbReference type="AlphaFoldDB" id="X0YX42"/>